<protein>
    <submittedName>
        <fullName evidence="2">Uncharacterized protein</fullName>
    </submittedName>
</protein>
<accession>A0A939F2U8</accession>
<name>A0A939F2U8_9BACT</name>
<evidence type="ECO:0000256" key="1">
    <source>
        <dbReference type="SAM" id="MobiDB-lite"/>
    </source>
</evidence>
<organism evidence="2 3">
    <name type="scientific">Hymenobacter telluris</name>
    <dbReference type="NCBI Taxonomy" id="2816474"/>
    <lineage>
        <taxon>Bacteria</taxon>
        <taxon>Pseudomonadati</taxon>
        <taxon>Bacteroidota</taxon>
        <taxon>Cytophagia</taxon>
        <taxon>Cytophagales</taxon>
        <taxon>Hymenobacteraceae</taxon>
        <taxon>Hymenobacter</taxon>
    </lineage>
</organism>
<comment type="caution">
    <text evidence="2">The sequence shown here is derived from an EMBL/GenBank/DDBJ whole genome shotgun (WGS) entry which is preliminary data.</text>
</comment>
<dbReference type="RefSeq" id="WP_206986976.1">
    <property type="nucleotide sequence ID" value="NZ_JAFLQZ010000031.1"/>
</dbReference>
<dbReference type="AlphaFoldDB" id="A0A939F2U8"/>
<evidence type="ECO:0000313" key="3">
    <source>
        <dbReference type="Proteomes" id="UP000664144"/>
    </source>
</evidence>
<dbReference type="Proteomes" id="UP000664144">
    <property type="component" value="Unassembled WGS sequence"/>
</dbReference>
<proteinExistence type="predicted"/>
<dbReference type="EMBL" id="JAFLQZ010000031">
    <property type="protein sequence ID" value="MBO0361070.1"/>
    <property type="molecule type" value="Genomic_DNA"/>
</dbReference>
<gene>
    <name evidence="2" type="ORF">J0X19_24135</name>
</gene>
<sequence length="531" mass="59791">MNPSYPLALVFLVAAGCARQKFFQPDARPDTTPLAASADSARVTAGRHYQRGPIGRILLGPHHRPAWTQMVTLPVLNPATIVPGGLQPGKIGGGFQTTSMTVLSPNGQGYALRSIDKNPYRTLPKVLRHTFVLNLVRDATSAGHPYGAFVVPTLAEAAGVLHTTPRPFYVRADENRLGKASELYRGRVVLLEEKLEDRVNIAGRIPGATELEESDNMLEKRYASSQNTIDEAAFLRARLLDLLLGDWDRHEGQWTWAAFPQAQGKTRWEPVPQDRDQVFFRFDDGLISWLASKVVPKFQSFGPRYASIEGYTRNARYLDEHVLTELNRNAYLLTARDLQGRLTDSVIEKAVRQGLPREVFQREGAEMIADLRARRDALPQAAAEFYRLRAESVLIAGTDEEERFVVDRLSDTLTLVSVYRLPNSKKETKTDSLLYRRSFNPAYTRHINLYGLQGDDVFEVRGSVRRSPFVNIYGGPQEDEVIDESHVKGWRRKTRFYDTARNNKFEPAPELKDKTSHGVTSHAFDRDGSGR</sequence>
<keyword evidence="3" id="KW-1185">Reference proteome</keyword>
<feature type="region of interest" description="Disordered" evidence="1">
    <location>
        <begin position="501"/>
        <end position="531"/>
    </location>
</feature>
<reference evidence="2" key="1">
    <citation type="submission" date="2021-03" db="EMBL/GenBank/DDBJ databases">
        <authorList>
            <person name="Kim M.K."/>
        </authorList>
    </citation>
    <scope>NUCLEOTIDE SEQUENCE</scope>
    <source>
        <strain evidence="2">BT186</strain>
    </source>
</reference>
<feature type="compositionally biased region" description="Basic and acidic residues" evidence="1">
    <location>
        <begin position="501"/>
        <end position="516"/>
    </location>
</feature>
<evidence type="ECO:0000313" key="2">
    <source>
        <dbReference type="EMBL" id="MBO0361070.1"/>
    </source>
</evidence>